<keyword evidence="5" id="KW-0289">Folate biosynthesis</keyword>
<evidence type="ECO:0000256" key="5">
    <source>
        <dbReference type="ARBA" id="ARBA00022909"/>
    </source>
</evidence>
<name>A0ABY6BKT4_9GAMM</name>
<comment type="catalytic activity">
    <reaction evidence="9">
        <text>4-amino-4-deoxychorismate = 4-aminobenzoate + pyruvate + H(+)</text>
        <dbReference type="Rhea" id="RHEA:16201"/>
        <dbReference type="ChEBI" id="CHEBI:15361"/>
        <dbReference type="ChEBI" id="CHEBI:15378"/>
        <dbReference type="ChEBI" id="CHEBI:17836"/>
        <dbReference type="ChEBI" id="CHEBI:58406"/>
        <dbReference type="EC" id="4.1.3.38"/>
    </reaction>
</comment>
<evidence type="ECO:0000256" key="6">
    <source>
        <dbReference type="ARBA" id="ARBA00023239"/>
    </source>
</evidence>
<reference evidence="11" key="1">
    <citation type="submission" date="2022-09" db="EMBL/GenBank/DDBJ databases">
        <title>Tahibacter sp. nov., isolated from a fresh water.</title>
        <authorList>
            <person name="Baek J.H."/>
            <person name="Lee J.K."/>
            <person name="Kim J.M."/>
            <person name="Jeon C.O."/>
        </authorList>
    </citation>
    <scope>NUCLEOTIDE SEQUENCE</scope>
    <source>
        <strain evidence="11">W38</strain>
    </source>
</reference>
<comment type="subunit">
    <text evidence="3">Homodimer.</text>
</comment>
<dbReference type="InterPro" id="IPR043132">
    <property type="entry name" value="BCAT-like_C"/>
</dbReference>
<dbReference type="Proteomes" id="UP001064632">
    <property type="component" value="Chromosome"/>
</dbReference>
<evidence type="ECO:0000256" key="10">
    <source>
        <dbReference type="NCBIfam" id="TIGR03461"/>
    </source>
</evidence>
<dbReference type="InterPro" id="IPR017824">
    <property type="entry name" value="Aminodeoxychorismate_lyase_IV"/>
</dbReference>
<dbReference type="GO" id="GO:0008696">
    <property type="term" value="F:4-amino-4-deoxychorismate lyase activity"/>
    <property type="evidence" value="ECO:0007669"/>
    <property type="project" value="UniProtKB-EC"/>
</dbReference>
<evidence type="ECO:0000256" key="4">
    <source>
        <dbReference type="ARBA" id="ARBA00022898"/>
    </source>
</evidence>
<dbReference type="InterPro" id="IPR050571">
    <property type="entry name" value="Class-IV_PLP-Dep_Aminotrnsfr"/>
</dbReference>
<dbReference type="SUPFAM" id="SSF56752">
    <property type="entry name" value="D-aminoacid aminotransferase-like PLP-dependent enzymes"/>
    <property type="match status" value="1"/>
</dbReference>
<dbReference type="NCBIfam" id="TIGR03461">
    <property type="entry name" value="pabC_Proteo"/>
    <property type="match status" value="1"/>
</dbReference>
<dbReference type="Pfam" id="PF01063">
    <property type="entry name" value="Aminotran_4"/>
    <property type="match status" value="1"/>
</dbReference>
<dbReference type="EMBL" id="CP104694">
    <property type="protein sequence ID" value="UXI69650.1"/>
    <property type="molecule type" value="Genomic_DNA"/>
</dbReference>
<dbReference type="PANTHER" id="PTHR42743">
    <property type="entry name" value="AMINO-ACID AMINOTRANSFERASE"/>
    <property type="match status" value="1"/>
</dbReference>
<evidence type="ECO:0000256" key="9">
    <source>
        <dbReference type="ARBA" id="ARBA00049529"/>
    </source>
</evidence>
<dbReference type="InterPro" id="IPR036038">
    <property type="entry name" value="Aminotransferase-like"/>
</dbReference>
<comment type="cofactor">
    <cofactor evidence="1">
        <name>pyridoxal 5'-phosphate</name>
        <dbReference type="ChEBI" id="CHEBI:597326"/>
    </cofactor>
</comment>
<dbReference type="InterPro" id="IPR001544">
    <property type="entry name" value="Aminotrans_IV"/>
</dbReference>
<dbReference type="InterPro" id="IPR043131">
    <property type="entry name" value="BCAT-like_N"/>
</dbReference>
<keyword evidence="4" id="KW-0663">Pyridoxal phosphate</keyword>
<evidence type="ECO:0000256" key="7">
    <source>
        <dbReference type="ARBA" id="ARBA00035633"/>
    </source>
</evidence>
<keyword evidence="6 11" id="KW-0456">Lyase</keyword>
<protein>
    <recommendedName>
        <fullName evidence="8 10">Aminodeoxychorismate lyase</fullName>
        <ecNumber evidence="8 10">4.1.3.38</ecNumber>
    </recommendedName>
</protein>
<dbReference type="CDD" id="cd01559">
    <property type="entry name" value="ADCL_like"/>
    <property type="match status" value="1"/>
</dbReference>
<dbReference type="RefSeq" id="WP_261696603.1">
    <property type="nucleotide sequence ID" value="NZ_CP104694.1"/>
</dbReference>
<evidence type="ECO:0000313" key="12">
    <source>
        <dbReference type="Proteomes" id="UP001064632"/>
    </source>
</evidence>
<evidence type="ECO:0000256" key="2">
    <source>
        <dbReference type="ARBA" id="ARBA00009320"/>
    </source>
</evidence>
<dbReference type="PANTHER" id="PTHR42743:SF2">
    <property type="entry name" value="AMINODEOXYCHORISMATE LYASE"/>
    <property type="match status" value="1"/>
</dbReference>
<dbReference type="Gene3D" id="3.20.10.10">
    <property type="entry name" value="D-amino Acid Aminotransferase, subunit A, domain 2"/>
    <property type="match status" value="1"/>
</dbReference>
<comment type="pathway">
    <text evidence="7">Cofactor biosynthesis; tetrahydrofolate biosynthesis; 4-aminobenzoate from chorismate: step 2/2.</text>
</comment>
<evidence type="ECO:0000313" key="11">
    <source>
        <dbReference type="EMBL" id="UXI69650.1"/>
    </source>
</evidence>
<sequence length="272" mass="28918">MTLHVRVDGASGERIHPMDRGLLYGDGLFETVLFRDGTAPLWQRHMARLASGCVRLGLPLPDAQALRSRCEEAAGTWPCAALRITWTRGPGERGYAAPASPQPTCVIAAGAAPVVASAAVECGVKVHLCQTRLARQPLLAGMKHLNRLEQVLARAEWQAADIAEGLVCDVDGNLISATAANIFVALGGTLVTPAVDHCGVAGVVREELLSALPVTVRPLTLEDLMHAEELFLTSSIRGALPVAECDGRRHVPGTFVRRAQAHLQRIGVMVAV</sequence>
<accession>A0ABY6BKT4</accession>
<gene>
    <name evidence="11" type="primary">pabC</name>
    <name evidence="11" type="ORF">N4264_08470</name>
</gene>
<organism evidence="11 12">
    <name type="scientific">Tahibacter amnicola</name>
    <dbReference type="NCBI Taxonomy" id="2976241"/>
    <lineage>
        <taxon>Bacteria</taxon>
        <taxon>Pseudomonadati</taxon>
        <taxon>Pseudomonadota</taxon>
        <taxon>Gammaproteobacteria</taxon>
        <taxon>Lysobacterales</taxon>
        <taxon>Rhodanobacteraceae</taxon>
        <taxon>Tahibacter</taxon>
    </lineage>
</organism>
<evidence type="ECO:0000256" key="8">
    <source>
        <dbReference type="ARBA" id="ARBA00035676"/>
    </source>
</evidence>
<comment type="similarity">
    <text evidence="2">Belongs to the class-IV pyridoxal-phosphate-dependent aminotransferase family.</text>
</comment>
<evidence type="ECO:0000256" key="1">
    <source>
        <dbReference type="ARBA" id="ARBA00001933"/>
    </source>
</evidence>
<evidence type="ECO:0000256" key="3">
    <source>
        <dbReference type="ARBA" id="ARBA00011738"/>
    </source>
</evidence>
<dbReference type="EC" id="4.1.3.38" evidence="8 10"/>
<keyword evidence="12" id="KW-1185">Reference proteome</keyword>
<dbReference type="Gene3D" id="3.30.470.10">
    <property type="match status" value="1"/>
</dbReference>
<proteinExistence type="inferred from homology"/>